<evidence type="ECO:0000256" key="1">
    <source>
        <dbReference type="ARBA" id="ARBA00022729"/>
    </source>
</evidence>
<reference evidence="5" key="1">
    <citation type="submission" date="2021-10" db="EMBL/GenBank/DDBJ databases">
        <title>Anaerobic single-cell dispensing facilitates the cultivation of human gut bacteria.</title>
        <authorList>
            <person name="Afrizal A."/>
        </authorList>
    </citation>
    <scope>NUCLEOTIDE SEQUENCE</scope>
    <source>
        <strain evidence="5">CLA-AA-H250</strain>
    </source>
</reference>
<evidence type="ECO:0000313" key="5">
    <source>
        <dbReference type="EMBL" id="MCC2137715.1"/>
    </source>
</evidence>
<dbReference type="InterPro" id="IPR050570">
    <property type="entry name" value="Cell_wall_metabolism_enzyme"/>
</dbReference>
<dbReference type="CDD" id="cd12797">
    <property type="entry name" value="M23_peptidase"/>
    <property type="match status" value="1"/>
</dbReference>
<keyword evidence="3" id="KW-0472">Membrane</keyword>
<feature type="region of interest" description="Disordered" evidence="2">
    <location>
        <begin position="52"/>
        <end position="130"/>
    </location>
</feature>
<gene>
    <name evidence="5" type="ORF">LKD31_11935</name>
</gene>
<dbReference type="InterPro" id="IPR016047">
    <property type="entry name" value="M23ase_b-sheet_dom"/>
</dbReference>
<evidence type="ECO:0000313" key="6">
    <source>
        <dbReference type="Proteomes" id="UP001199424"/>
    </source>
</evidence>
<dbReference type="Pfam" id="PF01551">
    <property type="entry name" value="Peptidase_M23"/>
    <property type="match status" value="1"/>
</dbReference>
<dbReference type="PANTHER" id="PTHR21666">
    <property type="entry name" value="PEPTIDASE-RELATED"/>
    <property type="match status" value="1"/>
</dbReference>
<dbReference type="Gene3D" id="2.70.70.10">
    <property type="entry name" value="Glucose Permease (Domain IIA)"/>
    <property type="match status" value="1"/>
</dbReference>
<evidence type="ECO:0000256" key="2">
    <source>
        <dbReference type="SAM" id="MobiDB-lite"/>
    </source>
</evidence>
<evidence type="ECO:0000256" key="3">
    <source>
        <dbReference type="SAM" id="Phobius"/>
    </source>
</evidence>
<feature type="compositionally biased region" description="Low complexity" evidence="2">
    <location>
        <begin position="52"/>
        <end position="73"/>
    </location>
</feature>
<keyword evidence="3" id="KW-0812">Transmembrane</keyword>
<comment type="caution">
    <text evidence="5">The sequence shown here is derived from an EMBL/GenBank/DDBJ whole genome shotgun (WGS) entry which is preliminary data.</text>
</comment>
<evidence type="ECO:0000259" key="4">
    <source>
        <dbReference type="Pfam" id="PF01551"/>
    </source>
</evidence>
<dbReference type="InterPro" id="IPR011055">
    <property type="entry name" value="Dup_hybrid_motif"/>
</dbReference>
<name>A0AAE3AJG4_9FIRM</name>
<dbReference type="GO" id="GO:0004222">
    <property type="term" value="F:metalloendopeptidase activity"/>
    <property type="evidence" value="ECO:0007669"/>
    <property type="project" value="TreeGrafter"/>
</dbReference>
<proteinExistence type="predicted"/>
<feature type="transmembrane region" description="Helical" evidence="3">
    <location>
        <begin position="24"/>
        <end position="43"/>
    </location>
</feature>
<dbReference type="SUPFAM" id="SSF51261">
    <property type="entry name" value="Duplicated hybrid motif"/>
    <property type="match status" value="1"/>
</dbReference>
<dbReference type="Proteomes" id="UP001199424">
    <property type="component" value="Unassembled WGS sequence"/>
</dbReference>
<feature type="domain" description="M23ase beta-sheet core" evidence="4">
    <location>
        <begin position="158"/>
        <end position="254"/>
    </location>
</feature>
<protein>
    <submittedName>
        <fullName evidence="5">M23 family metallopeptidase</fullName>
    </submittedName>
</protein>
<dbReference type="PANTHER" id="PTHR21666:SF289">
    <property type="entry name" value="L-ALA--D-GLU ENDOPEPTIDASE"/>
    <property type="match status" value="1"/>
</dbReference>
<dbReference type="AlphaFoldDB" id="A0AAE3AJG4"/>
<dbReference type="EMBL" id="JAJEQC010000014">
    <property type="protein sequence ID" value="MCC2137715.1"/>
    <property type="molecule type" value="Genomic_DNA"/>
</dbReference>
<accession>A0AAE3AJG4</accession>
<organism evidence="5 6">
    <name type="scientific">Hominenteromicrobium mulieris</name>
    <dbReference type="NCBI Taxonomy" id="2885357"/>
    <lineage>
        <taxon>Bacteria</taxon>
        <taxon>Bacillati</taxon>
        <taxon>Bacillota</taxon>
        <taxon>Clostridia</taxon>
        <taxon>Eubacteriales</taxon>
        <taxon>Oscillospiraceae</taxon>
        <taxon>Hominenteromicrobium</taxon>
    </lineage>
</organism>
<keyword evidence="6" id="KW-1185">Reference proteome</keyword>
<keyword evidence="1" id="KW-0732">Signal</keyword>
<keyword evidence="3" id="KW-1133">Transmembrane helix</keyword>
<dbReference type="RefSeq" id="WP_308449871.1">
    <property type="nucleotide sequence ID" value="NZ_JAJEQC010000014.1"/>
</dbReference>
<sequence length="259" mass="27664">MAMHFKKQEKTEAERKKSTERRGFYLALAVCLTAIGIAAWSTYDTVSGFLEPTGSESSASSAASTPRPTPEASVPVDDDPESAVSAGHAQGTVPEVSASTEAEPQEVNAPAEETPVEETAAEPTYTVSETLTRPVPGEVMTEFSDTPVYSETMRDYRVHAGTDYTAAHGETVHACANGIVKETHTDMLRGNMIVIEHGDYEVRYCGLGETFLVHEGDVVTAGQDIGSVTAAPFESALDSHLHIEVTRNGEPVDPESVFG</sequence>